<accession>A0A075JNI4</accession>
<keyword evidence="2" id="KW-1185">Reference proteome</keyword>
<reference evidence="1 2" key="1">
    <citation type="submission" date="2014-07" db="EMBL/GenBank/DDBJ databases">
        <title>Genome Sequencing of Dermacoccus nishinomiyaensis.</title>
        <authorList>
            <person name="Hong K.W."/>
            <person name="Chan K.G."/>
        </authorList>
    </citation>
    <scope>NUCLEOTIDE SEQUENCE [LARGE SCALE GENOMIC DNA]</scope>
    <source>
        <strain evidence="1 2">M25</strain>
    </source>
</reference>
<dbReference type="AlphaFoldDB" id="A0A075JNI4"/>
<dbReference type="KEGG" id="dni:HX89_12935"/>
<evidence type="ECO:0000313" key="1">
    <source>
        <dbReference type="EMBL" id="AIF41683.1"/>
    </source>
</evidence>
<dbReference type="EMBL" id="CP008889">
    <property type="protein sequence ID" value="AIF41683.1"/>
    <property type="molecule type" value="Genomic_DNA"/>
</dbReference>
<sequence>MVGAADDQLEEGTSVVEGGEVDVLGADAADVFSAADAEPEEMVLVASALVALSELHAEVLTRTSSGMAKVQRLMNTVRSGRHVLALKSSLSRLWFVPGAVGINRSAPMARHVAQVGML</sequence>
<proteinExistence type="predicted"/>
<dbReference type="Proteomes" id="UP000027986">
    <property type="component" value="Chromosome"/>
</dbReference>
<organism evidence="1 2">
    <name type="scientific">Dermacoccus nishinomiyaensis</name>
    <dbReference type="NCBI Taxonomy" id="1274"/>
    <lineage>
        <taxon>Bacteria</taxon>
        <taxon>Bacillati</taxon>
        <taxon>Actinomycetota</taxon>
        <taxon>Actinomycetes</taxon>
        <taxon>Micrococcales</taxon>
        <taxon>Dermacoccaceae</taxon>
        <taxon>Dermacoccus</taxon>
    </lineage>
</organism>
<dbReference type="HOGENOM" id="CLU_2069249_0_0_11"/>
<protein>
    <submittedName>
        <fullName evidence="1">Uncharacterized protein</fullName>
    </submittedName>
</protein>
<gene>
    <name evidence="1" type="ORF">HX89_12935</name>
</gene>
<name>A0A075JNI4_9MICO</name>
<evidence type="ECO:0000313" key="2">
    <source>
        <dbReference type="Proteomes" id="UP000027986"/>
    </source>
</evidence>